<evidence type="ECO:0000313" key="3">
    <source>
        <dbReference type="Proteomes" id="UP000008711"/>
    </source>
</evidence>
<feature type="region of interest" description="Disordered" evidence="1">
    <location>
        <begin position="1"/>
        <end position="39"/>
    </location>
</feature>
<gene>
    <name evidence="2" type="primary">Dere\GG17984</name>
    <name evidence="2" type="synonym">dere_GLEANR_2865</name>
    <name evidence="2" type="synonym">GG17984</name>
    <name evidence="2" type="ORF">Dere_GG17984</name>
</gene>
<keyword evidence="3" id="KW-1185">Reference proteome</keyword>
<reference evidence="2 3" key="2">
    <citation type="journal article" date="2008" name="Bioinformatics">
        <title>Assembly reconciliation.</title>
        <authorList>
            <person name="Zimin A.V."/>
            <person name="Smith D.R."/>
            <person name="Sutton G."/>
            <person name="Yorke J.A."/>
        </authorList>
    </citation>
    <scope>NUCLEOTIDE SEQUENCE [LARGE SCALE GENOMIC DNA]</scope>
    <source>
        <strain evidence="2 3">TSC#14021-0224.01</strain>
    </source>
</reference>
<dbReference type="eggNOG" id="ENOG502TC87">
    <property type="taxonomic scope" value="Eukaryota"/>
</dbReference>
<dbReference type="OrthoDB" id="7883576at2759"/>
<evidence type="ECO:0000313" key="2">
    <source>
        <dbReference type="EMBL" id="EDV46826.1"/>
    </source>
</evidence>
<proteinExistence type="predicted"/>
<protein>
    <submittedName>
        <fullName evidence="2">Uncharacterized protein</fullName>
    </submittedName>
</protein>
<feature type="compositionally biased region" description="Polar residues" evidence="1">
    <location>
        <begin position="1"/>
        <end position="10"/>
    </location>
</feature>
<feature type="compositionally biased region" description="Low complexity" evidence="1">
    <location>
        <begin position="21"/>
        <end position="32"/>
    </location>
</feature>
<dbReference type="KEGG" id="der:6550311"/>
<organism evidence="2 3">
    <name type="scientific">Drosophila erecta</name>
    <name type="common">Fruit fly</name>
    <dbReference type="NCBI Taxonomy" id="7220"/>
    <lineage>
        <taxon>Eukaryota</taxon>
        <taxon>Metazoa</taxon>
        <taxon>Ecdysozoa</taxon>
        <taxon>Arthropoda</taxon>
        <taxon>Hexapoda</taxon>
        <taxon>Insecta</taxon>
        <taxon>Pterygota</taxon>
        <taxon>Neoptera</taxon>
        <taxon>Endopterygota</taxon>
        <taxon>Diptera</taxon>
        <taxon>Brachycera</taxon>
        <taxon>Muscomorpha</taxon>
        <taxon>Ephydroidea</taxon>
        <taxon>Drosophilidae</taxon>
        <taxon>Drosophila</taxon>
        <taxon>Sophophora</taxon>
    </lineage>
</organism>
<dbReference type="HOGENOM" id="CLU_892170_0_0_1"/>
<evidence type="ECO:0000256" key="1">
    <source>
        <dbReference type="SAM" id="MobiDB-lite"/>
    </source>
</evidence>
<dbReference type="PhylomeDB" id="B3NWK6"/>
<dbReference type="Proteomes" id="UP000008711">
    <property type="component" value="Unassembled WGS sequence"/>
</dbReference>
<dbReference type="AlphaFoldDB" id="B3NWK6"/>
<accession>B3NWK6</accession>
<dbReference type="OMA" id="DIPFIAC"/>
<sequence length="290" mass="32076">MANNPTQTLHQAIKAEFGTQSTSDLSKLSSISGTNPQMTPRFAIPQLKIPQLQLQANANAAAQQESRQAAETHNQLLLNEIQLRQQSQRSESENKPQLVGFVIPQLGATPMQPLSIPLLSRLERGVDKLQIGDGATNTDTPASPLIDLSFTVIAGNSGAPPKESASKARQLTSRENFDIPFIACDRGRSTPTGDILASRRSINYEEDEPANSDYREQPGPIGLMLDAVVGYPEPRKPRLVYAVTPLERQHLRMCQHKDYGSQVKRFRFDTPSPDELVKQALQKSWRVSRT</sequence>
<name>B3NWK6_DROER</name>
<reference evidence="2 3" key="1">
    <citation type="journal article" date="2007" name="Nature">
        <title>Evolution of genes and genomes on the Drosophila phylogeny.</title>
        <authorList>
            <consortium name="Drosophila 12 Genomes Consortium"/>
            <person name="Clark A.G."/>
            <person name="Eisen M.B."/>
            <person name="Smith D.R."/>
            <person name="Bergman C.M."/>
            <person name="Oliver B."/>
            <person name="Markow T.A."/>
            <person name="Kaufman T.C."/>
            <person name="Kellis M."/>
            <person name="Gelbart W."/>
            <person name="Iyer V.N."/>
            <person name="Pollard D.A."/>
            <person name="Sackton T.B."/>
            <person name="Larracuente A.M."/>
            <person name="Singh N.D."/>
            <person name="Abad J.P."/>
            <person name="Abt D.N."/>
            <person name="Adryan B."/>
            <person name="Aguade M."/>
            <person name="Akashi H."/>
            <person name="Anderson W.W."/>
            <person name="Aquadro C.F."/>
            <person name="Ardell D.H."/>
            <person name="Arguello R."/>
            <person name="Artieri C.G."/>
            <person name="Barbash D.A."/>
            <person name="Barker D."/>
            <person name="Barsanti P."/>
            <person name="Batterham P."/>
            <person name="Batzoglou S."/>
            <person name="Begun D."/>
            <person name="Bhutkar A."/>
            <person name="Blanco E."/>
            <person name="Bosak S.A."/>
            <person name="Bradley R.K."/>
            <person name="Brand A.D."/>
            <person name="Brent M.R."/>
            <person name="Brooks A.N."/>
            <person name="Brown R.H."/>
            <person name="Butlin R.K."/>
            <person name="Caggese C."/>
            <person name="Calvi B.R."/>
            <person name="Bernardo de Carvalho A."/>
            <person name="Caspi A."/>
            <person name="Castrezana S."/>
            <person name="Celniker S.E."/>
            <person name="Chang J.L."/>
            <person name="Chapple C."/>
            <person name="Chatterji S."/>
            <person name="Chinwalla A."/>
            <person name="Civetta A."/>
            <person name="Clifton S.W."/>
            <person name="Comeron J.M."/>
            <person name="Costello J.C."/>
            <person name="Coyne J.A."/>
            <person name="Daub J."/>
            <person name="David R.G."/>
            <person name="Delcher A.L."/>
            <person name="Delehaunty K."/>
            <person name="Do C.B."/>
            <person name="Ebling H."/>
            <person name="Edwards K."/>
            <person name="Eickbush T."/>
            <person name="Evans J.D."/>
            <person name="Filipski A."/>
            <person name="Findeiss S."/>
            <person name="Freyhult E."/>
            <person name="Fulton L."/>
            <person name="Fulton R."/>
            <person name="Garcia A.C."/>
            <person name="Gardiner A."/>
            <person name="Garfield D.A."/>
            <person name="Garvin B.E."/>
            <person name="Gibson G."/>
            <person name="Gilbert D."/>
            <person name="Gnerre S."/>
            <person name="Godfrey J."/>
            <person name="Good R."/>
            <person name="Gotea V."/>
            <person name="Gravely B."/>
            <person name="Greenberg A.J."/>
            <person name="Griffiths-Jones S."/>
            <person name="Gross S."/>
            <person name="Guigo R."/>
            <person name="Gustafson E.A."/>
            <person name="Haerty W."/>
            <person name="Hahn M.W."/>
            <person name="Halligan D.L."/>
            <person name="Halpern A.L."/>
            <person name="Halter G.M."/>
            <person name="Han M.V."/>
            <person name="Heger A."/>
            <person name="Hillier L."/>
            <person name="Hinrichs A.S."/>
            <person name="Holmes I."/>
            <person name="Hoskins R.A."/>
            <person name="Hubisz M.J."/>
            <person name="Hultmark D."/>
            <person name="Huntley M.A."/>
            <person name="Jaffe D.B."/>
            <person name="Jagadeeshan S."/>
            <person name="Jeck W.R."/>
            <person name="Johnson J."/>
            <person name="Jones C.D."/>
            <person name="Jordan W.C."/>
            <person name="Karpen G.H."/>
            <person name="Kataoka E."/>
            <person name="Keightley P.D."/>
            <person name="Kheradpour P."/>
            <person name="Kirkness E.F."/>
            <person name="Koerich L.B."/>
            <person name="Kristiansen K."/>
            <person name="Kudrna D."/>
            <person name="Kulathinal R.J."/>
            <person name="Kumar S."/>
            <person name="Kwok R."/>
            <person name="Lander E."/>
            <person name="Langley C.H."/>
            <person name="Lapoint R."/>
            <person name="Lazzaro B.P."/>
            <person name="Lee S.J."/>
            <person name="Levesque L."/>
            <person name="Li R."/>
            <person name="Lin C.F."/>
            <person name="Lin M.F."/>
            <person name="Lindblad-Toh K."/>
            <person name="Llopart A."/>
            <person name="Long M."/>
            <person name="Low L."/>
            <person name="Lozovsky E."/>
            <person name="Lu J."/>
            <person name="Luo M."/>
            <person name="Machado C.A."/>
            <person name="Makalowski W."/>
            <person name="Marzo M."/>
            <person name="Matsuda M."/>
            <person name="Matzkin L."/>
            <person name="McAllister B."/>
            <person name="McBride C.S."/>
            <person name="McKernan B."/>
            <person name="McKernan K."/>
            <person name="Mendez-Lago M."/>
            <person name="Minx P."/>
            <person name="Mollenhauer M.U."/>
            <person name="Montooth K."/>
            <person name="Mount S.M."/>
            <person name="Mu X."/>
            <person name="Myers E."/>
            <person name="Negre B."/>
            <person name="Newfeld S."/>
            <person name="Nielsen R."/>
            <person name="Noor M.A."/>
            <person name="O'Grady P."/>
            <person name="Pachter L."/>
            <person name="Papaceit M."/>
            <person name="Parisi M.J."/>
            <person name="Parisi M."/>
            <person name="Parts L."/>
            <person name="Pedersen J.S."/>
            <person name="Pesole G."/>
            <person name="Phillippy A.M."/>
            <person name="Ponting C.P."/>
            <person name="Pop M."/>
            <person name="Porcelli D."/>
            <person name="Powell J.R."/>
            <person name="Prohaska S."/>
            <person name="Pruitt K."/>
            <person name="Puig M."/>
            <person name="Quesneville H."/>
            <person name="Ram K.R."/>
            <person name="Rand D."/>
            <person name="Rasmussen M.D."/>
            <person name="Reed L.K."/>
            <person name="Reenan R."/>
            <person name="Reily A."/>
            <person name="Remington K.A."/>
            <person name="Rieger T.T."/>
            <person name="Ritchie M.G."/>
            <person name="Robin C."/>
            <person name="Rogers Y.H."/>
            <person name="Rohde C."/>
            <person name="Rozas J."/>
            <person name="Rubenfield M.J."/>
            <person name="Ruiz A."/>
            <person name="Russo S."/>
            <person name="Salzberg S.L."/>
            <person name="Sanchez-Gracia A."/>
            <person name="Saranga D.J."/>
            <person name="Sato H."/>
            <person name="Schaeffer S.W."/>
            <person name="Schatz M.C."/>
            <person name="Schlenke T."/>
            <person name="Schwartz R."/>
            <person name="Segarra C."/>
            <person name="Singh R.S."/>
            <person name="Sirot L."/>
            <person name="Sirota M."/>
            <person name="Sisneros N.B."/>
            <person name="Smith C.D."/>
            <person name="Smith T.F."/>
            <person name="Spieth J."/>
            <person name="Stage D.E."/>
            <person name="Stark A."/>
            <person name="Stephan W."/>
            <person name="Strausberg R.L."/>
            <person name="Strempel S."/>
            <person name="Sturgill D."/>
            <person name="Sutton G."/>
            <person name="Sutton G.G."/>
            <person name="Tao W."/>
            <person name="Teichmann S."/>
            <person name="Tobari Y.N."/>
            <person name="Tomimura Y."/>
            <person name="Tsolas J.M."/>
            <person name="Valente V.L."/>
            <person name="Venter E."/>
            <person name="Venter J.C."/>
            <person name="Vicario S."/>
            <person name="Vieira F.G."/>
            <person name="Vilella A.J."/>
            <person name="Villasante A."/>
            <person name="Walenz B."/>
            <person name="Wang J."/>
            <person name="Wasserman M."/>
            <person name="Watts T."/>
            <person name="Wilson D."/>
            <person name="Wilson R.K."/>
            <person name="Wing R.A."/>
            <person name="Wolfner M.F."/>
            <person name="Wong A."/>
            <person name="Wong G.K."/>
            <person name="Wu C.I."/>
            <person name="Wu G."/>
            <person name="Yamamoto D."/>
            <person name="Yang H.P."/>
            <person name="Yang S.P."/>
            <person name="Yorke J.A."/>
            <person name="Yoshida K."/>
            <person name="Zdobnov E."/>
            <person name="Zhang P."/>
            <person name="Zhang Y."/>
            <person name="Zimin A.V."/>
            <person name="Baldwin J."/>
            <person name="Abdouelleil A."/>
            <person name="Abdulkadir J."/>
            <person name="Abebe A."/>
            <person name="Abera B."/>
            <person name="Abreu J."/>
            <person name="Acer S.C."/>
            <person name="Aftuck L."/>
            <person name="Alexander A."/>
            <person name="An P."/>
            <person name="Anderson E."/>
            <person name="Anderson S."/>
            <person name="Arachi H."/>
            <person name="Azer M."/>
            <person name="Bachantsang P."/>
            <person name="Barry A."/>
            <person name="Bayul T."/>
            <person name="Berlin A."/>
            <person name="Bessette D."/>
            <person name="Bloom T."/>
            <person name="Blye J."/>
            <person name="Boguslavskiy L."/>
            <person name="Bonnet C."/>
            <person name="Boukhgalter B."/>
            <person name="Bourzgui I."/>
            <person name="Brown A."/>
            <person name="Cahill P."/>
            <person name="Channer S."/>
            <person name="Cheshatsang Y."/>
            <person name="Chuda L."/>
            <person name="Citroen M."/>
            <person name="Collymore A."/>
            <person name="Cooke P."/>
            <person name="Costello M."/>
            <person name="D'Aco K."/>
            <person name="Daza R."/>
            <person name="De Haan G."/>
            <person name="DeGray S."/>
            <person name="DeMaso C."/>
            <person name="Dhargay N."/>
            <person name="Dooley K."/>
            <person name="Dooley E."/>
            <person name="Doricent M."/>
            <person name="Dorje P."/>
            <person name="Dorjee K."/>
            <person name="Dupes A."/>
            <person name="Elong R."/>
            <person name="Falk J."/>
            <person name="Farina A."/>
            <person name="Faro S."/>
            <person name="Ferguson D."/>
            <person name="Fisher S."/>
            <person name="Foley C.D."/>
            <person name="Franke A."/>
            <person name="Friedrich D."/>
            <person name="Gadbois L."/>
            <person name="Gearin G."/>
            <person name="Gearin C.R."/>
            <person name="Giannoukos G."/>
            <person name="Goode T."/>
            <person name="Graham J."/>
            <person name="Grandbois E."/>
            <person name="Grewal S."/>
            <person name="Gyaltsen K."/>
            <person name="Hafez N."/>
            <person name="Hagos B."/>
            <person name="Hall J."/>
            <person name="Henson C."/>
            <person name="Hollinger A."/>
            <person name="Honan T."/>
            <person name="Huard M.D."/>
            <person name="Hughes L."/>
            <person name="Hurhula B."/>
            <person name="Husby M.E."/>
            <person name="Kamat A."/>
            <person name="Kanga B."/>
            <person name="Kashin S."/>
            <person name="Khazanovich D."/>
            <person name="Kisner P."/>
            <person name="Lance K."/>
            <person name="Lara M."/>
            <person name="Lee W."/>
            <person name="Lennon N."/>
            <person name="Letendre F."/>
            <person name="LeVine R."/>
            <person name="Lipovsky A."/>
            <person name="Liu X."/>
            <person name="Liu J."/>
            <person name="Liu S."/>
            <person name="Lokyitsang T."/>
            <person name="Lokyitsang Y."/>
            <person name="Lubonja R."/>
            <person name="Lui A."/>
            <person name="MacDonald P."/>
            <person name="Magnisalis V."/>
            <person name="Maru K."/>
            <person name="Matthews C."/>
            <person name="McCusker W."/>
            <person name="McDonough S."/>
            <person name="Mehta T."/>
            <person name="Meldrim J."/>
            <person name="Meneus L."/>
            <person name="Mihai O."/>
            <person name="Mihalev A."/>
            <person name="Mihova T."/>
            <person name="Mittelman R."/>
            <person name="Mlenga V."/>
            <person name="Montmayeur A."/>
            <person name="Mulrain L."/>
            <person name="Navidi A."/>
            <person name="Naylor J."/>
            <person name="Negash T."/>
            <person name="Nguyen T."/>
            <person name="Nguyen N."/>
            <person name="Nicol R."/>
            <person name="Norbu C."/>
            <person name="Norbu N."/>
            <person name="Novod N."/>
            <person name="O'Neill B."/>
            <person name="Osman S."/>
            <person name="Markiewicz E."/>
            <person name="Oyono O.L."/>
            <person name="Patti C."/>
            <person name="Phunkhang P."/>
            <person name="Pierre F."/>
            <person name="Priest M."/>
            <person name="Raghuraman S."/>
            <person name="Rege F."/>
            <person name="Reyes R."/>
            <person name="Rise C."/>
            <person name="Rogov P."/>
            <person name="Ross K."/>
            <person name="Ryan E."/>
            <person name="Settipalli S."/>
            <person name="Shea T."/>
            <person name="Sherpa N."/>
            <person name="Shi L."/>
            <person name="Shih D."/>
            <person name="Sparrow T."/>
            <person name="Spaulding J."/>
            <person name="Stalker J."/>
            <person name="Stange-Thomann N."/>
            <person name="Stavropoulos S."/>
            <person name="Stone C."/>
            <person name="Strader C."/>
            <person name="Tesfaye S."/>
            <person name="Thomson T."/>
            <person name="Thoulutsang Y."/>
            <person name="Thoulutsang D."/>
            <person name="Topham K."/>
            <person name="Topping I."/>
            <person name="Tsamla T."/>
            <person name="Vassiliev H."/>
            <person name="Vo A."/>
            <person name="Wangchuk T."/>
            <person name="Wangdi T."/>
            <person name="Weiand M."/>
            <person name="Wilkinson J."/>
            <person name="Wilson A."/>
            <person name="Yadav S."/>
            <person name="Young G."/>
            <person name="Yu Q."/>
            <person name="Zembek L."/>
            <person name="Zhong D."/>
            <person name="Zimmer A."/>
            <person name="Zwirko Z."/>
            <person name="Jaffe D.B."/>
            <person name="Alvarez P."/>
            <person name="Brockman W."/>
            <person name="Butler J."/>
            <person name="Chin C."/>
            <person name="Gnerre S."/>
            <person name="Grabherr M."/>
            <person name="Kleber M."/>
            <person name="Mauceli E."/>
            <person name="MacCallum I."/>
        </authorList>
    </citation>
    <scope>NUCLEOTIDE SEQUENCE [LARGE SCALE GENOMIC DNA]</scope>
    <source>
        <strain evidence="2 3">TSC#14021-0224.01</strain>
    </source>
</reference>
<dbReference type="EMBL" id="CH954180">
    <property type="protein sequence ID" value="EDV46826.1"/>
    <property type="molecule type" value="Genomic_DNA"/>
</dbReference>